<dbReference type="InterPro" id="IPR001296">
    <property type="entry name" value="Glyco_trans_1"/>
</dbReference>
<evidence type="ECO:0000256" key="1">
    <source>
        <dbReference type="ARBA" id="ARBA00022679"/>
    </source>
</evidence>
<proteinExistence type="predicted"/>
<dbReference type="SUPFAM" id="SSF53756">
    <property type="entry name" value="UDP-Glycosyltransferase/glycogen phosphorylase"/>
    <property type="match status" value="1"/>
</dbReference>
<reference evidence="5 6" key="1">
    <citation type="submission" date="2019-02" db="EMBL/GenBank/DDBJ databases">
        <title>Pedobacter sp. RP-1-13 sp. nov., isolated from Arctic soil.</title>
        <authorList>
            <person name="Dahal R.H."/>
        </authorList>
    </citation>
    <scope>NUCLEOTIDE SEQUENCE [LARGE SCALE GENOMIC DNA]</scope>
    <source>
        <strain evidence="5 6">RP-1-13</strain>
    </source>
</reference>
<evidence type="ECO:0000256" key="2">
    <source>
        <dbReference type="SAM" id="Phobius"/>
    </source>
</evidence>
<dbReference type="InterPro" id="IPR028098">
    <property type="entry name" value="Glyco_trans_4-like_N"/>
</dbReference>
<dbReference type="Gene3D" id="3.40.50.2000">
    <property type="entry name" value="Glycogen Phosphorylase B"/>
    <property type="match status" value="2"/>
</dbReference>
<keyword evidence="2" id="KW-1133">Transmembrane helix</keyword>
<feature type="transmembrane region" description="Helical" evidence="2">
    <location>
        <begin position="91"/>
        <end position="110"/>
    </location>
</feature>
<evidence type="ECO:0000259" key="4">
    <source>
        <dbReference type="Pfam" id="PF13579"/>
    </source>
</evidence>
<dbReference type="PANTHER" id="PTHR46401">
    <property type="entry name" value="GLYCOSYLTRANSFERASE WBBK-RELATED"/>
    <property type="match status" value="1"/>
</dbReference>
<dbReference type="OrthoDB" id="9811902at2"/>
<dbReference type="RefSeq" id="WP_131552077.1">
    <property type="nucleotide sequence ID" value="NZ_SJSK01000001.1"/>
</dbReference>
<feature type="transmembrane region" description="Helical" evidence="2">
    <location>
        <begin position="116"/>
        <end position="136"/>
    </location>
</feature>
<keyword evidence="2" id="KW-0472">Membrane</keyword>
<keyword evidence="6" id="KW-1185">Reference proteome</keyword>
<dbReference type="AlphaFoldDB" id="A0A4V2MJG2"/>
<evidence type="ECO:0000313" key="6">
    <source>
        <dbReference type="Proteomes" id="UP000292884"/>
    </source>
</evidence>
<dbReference type="Pfam" id="PF00534">
    <property type="entry name" value="Glycos_transf_1"/>
    <property type="match status" value="1"/>
</dbReference>
<feature type="domain" description="Glycosyltransferase subfamily 4-like N-terminal" evidence="4">
    <location>
        <begin position="19"/>
        <end position="195"/>
    </location>
</feature>
<dbReference type="GO" id="GO:0016757">
    <property type="term" value="F:glycosyltransferase activity"/>
    <property type="evidence" value="ECO:0007669"/>
    <property type="project" value="InterPro"/>
</dbReference>
<dbReference type="CDD" id="cd03794">
    <property type="entry name" value="GT4_WbuB-like"/>
    <property type="match status" value="1"/>
</dbReference>
<keyword evidence="1 5" id="KW-0808">Transferase</keyword>
<dbReference type="EMBL" id="SJSK01000001">
    <property type="protein sequence ID" value="TCC94216.1"/>
    <property type="molecule type" value="Genomic_DNA"/>
</dbReference>
<keyword evidence="2" id="KW-0812">Transmembrane</keyword>
<dbReference type="GO" id="GO:0009103">
    <property type="term" value="P:lipopolysaccharide biosynthetic process"/>
    <property type="evidence" value="ECO:0007669"/>
    <property type="project" value="TreeGrafter"/>
</dbReference>
<comment type="caution">
    <text evidence="5">The sequence shown here is derived from an EMBL/GenBank/DDBJ whole genome shotgun (WGS) entry which is preliminary data.</text>
</comment>
<dbReference type="NCBIfam" id="NF007640">
    <property type="entry name" value="PRK10307.1"/>
    <property type="match status" value="1"/>
</dbReference>
<accession>A0A4V2MJG2</accession>
<name>A0A4V2MJG2_9SPHI</name>
<organism evidence="5 6">
    <name type="scientific">Pedobacter frigiditerrae</name>
    <dbReference type="NCBI Taxonomy" id="2530452"/>
    <lineage>
        <taxon>Bacteria</taxon>
        <taxon>Pseudomonadati</taxon>
        <taxon>Bacteroidota</taxon>
        <taxon>Sphingobacteriia</taxon>
        <taxon>Sphingobacteriales</taxon>
        <taxon>Sphingobacteriaceae</taxon>
        <taxon>Pedobacter</taxon>
    </lineage>
</organism>
<gene>
    <name evidence="5" type="primary">wcaI</name>
    <name evidence="5" type="ORF">EZ428_05410</name>
</gene>
<dbReference type="PANTHER" id="PTHR46401:SF2">
    <property type="entry name" value="GLYCOSYLTRANSFERASE WBBK-RELATED"/>
    <property type="match status" value="1"/>
</dbReference>
<evidence type="ECO:0000259" key="3">
    <source>
        <dbReference type="Pfam" id="PF00534"/>
    </source>
</evidence>
<dbReference type="Proteomes" id="UP000292884">
    <property type="component" value="Unassembled WGS sequence"/>
</dbReference>
<feature type="domain" description="Glycosyl transferase family 1" evidence="3">
    <location>
        <begin position="219"/>
        <end position="391"/>
    </location>
</feature>
<protein>
    <submittedName>
        <fullName evidence="5">Colanic acid biosynthesis glycosyltransferase WcaI</fullName>
    </submittedName>
</protein>
<dbReference type="Pfam" id="PF13579">
    <property type="entry name" value="Glyco_trans_4_4"/>
    <property type="match status" value="1"/>
</dbReference>
<evidence type="ECO:0000313" key="5">
    <source>
        <dbReference type="EMBL" id="TCC94216.1"/>
    </source>
</evidence>
<sequence>MAVKKRILIHSLFFKPEMTGISKYSGEMTDWLVENGFDCTVITAFPFYPYWKIQAPYSNSWYKKELNEDKSLTIYRCPLYVPANPTGMKRIIHEGTFLFTSFFVFFRLLFSKRFDLIISVAPPFHLAFVAFFYRFFKGTKVVHHIQDLQVDMAREMNMIKSKALLTFLESLEKYVIKSADFVSTISLGMTTKIKNKVNREIVDFPNWANVDHYYPLQNRDELKKEWGFEPTDKVVLYSGSIGEKQGLDQIISVAAASKAHTEIKYVICGTGGYKETLIGLAKAQNLDNVFFLPLQSNEAFNRFLNMADLHLIIQKKDAGDLVMPSKLTTILSIGGLALATANPGTSLYEVLVQNNIGIVVEPENSKALHEAIMANIANNDVAQQQHIRNYAIANISLNGIMQNFLKQVEL</sequence>